<keyword evidence="8" id="KW-1185">Reference proteome</keyword>
<dbReference type="GeneID" id="36576023"/>
<name>A0A2T3B9V2_AMORE</name>
<dbReference type="Proteomes" id="UP000241818">
    <property type="component" value="Unassembled WGS sequence"/>
</dbReference>
<protein>
    <recommendedName>
        <fullName evidence="9">Deacetylase complex subunit Sds3</fullName>
    </recommendedName>
</protein>
<feature type="region of interest" description="Disordered" evidence="6">
    <location>
        <begin position="1"/>
        <end position="20"/>
    </location>
</feature>
<organism evidence="7 8">
    <name type="scientific">Amorphotheca resinae ATCC 22711</name>
    <dbReference type="NCBI Taxonomy" id="857342"/>
    <lineage>
        <taxon>Eukaryota</taxon>
        <taxon>Fungi</taxon>
        <taxon>Dikarya</taxon>
        <taxon>Ascomycota</taxon>
        <taxon>Pezizomycotina</taxon>
        <taxon>Leotiomycetes</taxon>
        <taxon>Helotiales</taxon>
        <taxon>Amorphothecaceae</taxon>
        <taxon>Amorphotheca</taxon>
    </lineage>
</organism>
<evidence type="ECO:0000256" key="6">
    <source>
        <dbReference type="SAM" id="MobiDB-lite"/>
    </source>
</evidence>
<sequence length="525" mass="58275">MDRHHSNSPPQQLSKRDKRRSMLADRLEEITRHFSQNRDIHYREQLQALQIDVNLIMEAKAHGNEPLPNTPEEIDALVEENIKTVRKSLGPYPPPRAGKMYADFAKEVNDAMEERDAALTMHMRECEVRKSQIRAAHAYRMKLAAGEHRALANTIRDRLINSVTSKKNRLSRDKETLEISDSSALLLHPSQFGLSNPASPGGMHSKRATRHRRDADDFPTFPDSNKRKRRGDGDESPAPSRQRLDNGNSTPIWYADKHRMMAQQLDSALFSIDKLFTEKELAMTYNVAALAAHSQMQRHEPYDDDDFYSSSNGKSDADTEQDGTAAGDHDGHDDTDSPPSGAGMERQYSHATRSTRGAGIPNFVTGLGIDAISDLNFPGNMAAMNKQIPKLPPLLASTMQKSYVKGENANGVAGLAPDEANAELEIIRQARLYNDHHGLGRNLDLENGGRAILEAVSWPRKHDHYVKSDDKHMLESNLREQMPLSGGEPMSSANSAIGGIPMSRQNTGEGTSSRGRKLKPVASGN</sequence>
<dbReference type="PANTHER" id="PTHR21964">
    <property type="entry name" value="BREAST CANCER METASTASIS-SUPPRESSOR 1"/>
    <property type="match status" value="1"/>
</dbReference>
<feature type="region of interest" description="Disordered" evidence="6">
    <location>
        <begin position="189"/>
        <end position="251"/>
    </location>
</feature>
<keyword evidence="5" id="KW-0539">Nucleus</keyword>
<evidence type="ECO:0000256" key="5">
    <source>
        <dbReference type="ARBA" id="ARBA00023242"/>
    </source>
</evidence>
<gene>
    <name evidence="7" type="ORF">M430DRAFT_47574</name>
</gene>
<dbReference type="STRING" id="857342.A0A2T3B9V2"/>
<dbReference type="RefSeq" id="XP_024723653.1">
    <property type="nucleotide sequence ID" value="XM_024867942.1"/>
</dbReference>
<feature type="compositionally biased region" description="Polar residues" evidence="6">
    <location>
        <begin position="503"/>
        <end position="513"/>
    </location>
</feature>
<keyword evidence="2" id="KW-0678">Repressor</keyword>
<dbReference type="InParanoid" id="A0A2T3B9V2"/>
<dbReference type="Pfam" id="PF08598">
    <property type="entry name" value="Sds3"/>
    <property type="match status" value="1"/>
</dbReference>
<evidence type="ECO:0000256" key="2">
    <source>
        <dbReference type="ARBA" id="ARBA00022491"/>
    </source>
</evidence>
<dbReference type="OrthoDB" id="70376at2759"/>
<feature type="region of interest" description="Disordered" evidence="6">
    <location>
        <begin position="298"/>
        <end position="355"/>
    </location>
</feature>
<keyword evidence="3" id="KW-0805">Transcription regulation</keyword>
<evidence type="ECO:0000256" key="1">
    <source>
        <dbReference type="ARBA" id="ARBA00004123"/>
    </source>
</evidence>
<accession>A0A2T3B9V2</accession>
<dbReference type="AlphaFoldDB" id="A0A2T3B9V2"/>
<reference evidence="7 8" key="1">
    <citation type="journal article" date="2018" name="New Phytol.">
        <title>Comparative genomics and transcriptomics depict ericoid mycorrhizal fungi as versatile saprotrophs and plant mutualists.</title>
        <authorList>
            <person name="Martino E."/>
            <person name="Morin E."/>
            <person name="Grelet G.A."/>
            <person name="Kuo A."/>
            <person name="Kohler A."/>
            <person name="Daghino S."/>
            <person name="Barry K.W."/>
            <person name="Cichocki N."/>
            <person name="Clum A."/>
            <person name="Dockter R.B."/>
            <person name="Hainaut M."/>
            <person name="Kuo R.C."/>
            <person name="LaButti K."/>
            <person name="Lindahl B.D."/>
            <person name="Lindquist E.A."/>
            <person name="Lipzen A."/>
            <person name="Khouja H.R."/>
            <person name="Magnuson J."/>
            <person name="Murat C."/>
            <person name="Ohm R.A."/>
            <person name="Singer S.W."/>
            <person name="Spatafora J.W."/>
            <person name="Wang M."/>
            <person name="Veneault-Fourrey C."/>
            <person name="Henrissat B."/>
            <person name="Grigoriev I.V."/>
            <person name="Martin F.M."/>
            <person name="Perotto S."/>
        </authorList>
    </citation>
    <scope>NUCLEOTIDE SEQUENCE [LARGE SCALE GENOMIC DNA]</scope>
    <source>
        <strain evidence="7 8">ATCC 22711</strain>
    </source>
</reference>
<proteinExistence type="predicted"/>
<evidence type="ECO:0000313" key="8">
    <source>
        <dbReference type="Proteomes" id="UP000241818"/>
    </source>
</evidence>
<evidence type="ECO:0008006" key="9">
    <source>
        <dbReference type="Google" id="ProtNLM"/>
    </source>
</evidence>
<keyword evidence="4" id="KW-0804">Transcription</keyword>
<evidence type="ECO:0000256" key="3">
    <source>
        <dbReference type="ARBA" id="ARBA00023015"/>
    </source>
</evidence>
<dbReference type="GO" id="GO:0010468">
    <property type="term" value="P:regulation of gene expression"/>
    <property type="evidence" value="ECO:0007669"/>
    <property type="project" value="UniProtKB-ARBA"/>
</dbReference>
<dbReference type="GO" id="GO:0005654">
    <property type="term" value="C:nucleoplasm"/>
    <property type="evidence" value="ECO:0007669"/>
    <property type="project" value="UniProtKB-ARBA"/>
</dbReference>
<dbReference type="EMBL" id="KZ679007">
    <property type="protein sequence ID" value="PSS25054.1"/>
    <property type="molecule type" value="Genomic_DNA"/>
</dbReference>
<comment type="subcellular location">
    <subcellularLocation>
        <location evidence="1">Nucleus</location>
    </subcellularLocation>
</comment>
<evidence type="ECO:0000313" key="7">
    <source>
        <dbReference type="EMBL" id="PSS25054.1"/>
    </source>
</evidence>
<feature type="region of interest" description="Disordered" evidence="6">
    <location>
        <begin position="482"/>
        <end position="525"/>
    </location>
</feature>
<dbReference type="SMART" id="SM01401">
    <property type="entry name" value="Sds3"/>
    <property type="match status" value="1"/>
</dbReference>
<dbReference type="InterPro" id="IPR013907">
    <property type="entry name" value="Sds3"/>
</dbReference>
<evidence type="ECO:0000256" key="4">
    <source>
        <dbReference type="ARBA" id="ARBA00023163"/>
    </source>
</evidence>